<gene>
    <name evidence="1" type="ORF">IPO85_06870</name>
</gene>
<evidence type="ECO:0000313" key="2">
    <source>
        <dbReference type="Proteomes" id="UP000808349"/>
    </source>
</evidence>
<evidence type="ECO:0000313" key="1">
    <source>
        <dbReference type="EMBL" id="MBK9717221.1"/>
    </source>
</evidence>
<accession>A0A9D7XE42</accession>
<organism evidence="1 2">
    <name type="scientific">Candidatus Defluviibacterium haderslevense</name>
    <dbReference type="NCBI Taxonomy" id="2981993"/>
    <lineage>
        <taxon>Bacteria</taxon>
        <taxon>Pseudomonadati</taxon>
        <taxon>Bacteroidota</taxon>
        <taxon>Saprospiria</taxon>
        <taxon>Saprospirales</taxon>
        <taxon>Saprospiraceae</taxon>
        <taxon>Candidatus Defluviibacterium</taxon>
    </lineage>
</organism>
<dbReference type="Proteomes" id="UP000808349">
    <property type="component" value="Unassembled WGS sequence"/>
</dbReference>
<comment type="caution">
    <text evidence="1">The sequence shown here is derived from an EMBL/GenBank/DDBJ whole genome shotgun (WGS) entry which is preliminary data.</text>
</comment>
<sequence>MKDSISHLHVMCQDWIRELKFYKSEIPFFKNRLEEIVQKNTSSEILMHVEHFENKFRLMEIHIDELLHDVKLKDKVLLDNASEKPNYIGVKMIESDNTIADLIQSDATDFVKTKKEFYQFLAKYL</sequence>
<proteinExistence type="predicted"/>
<dbReference type="AlphaFoldDB" id="A0A9D7XE42"/>
<name>A0A9D7XE42_9BACT</name>
<dbReference type="EMBL" id="JADKFW010000004">
    <property type="protein sequence ID" value="MBK9717221.1"/>
    <property type="molecule type" value="Genomic_DNA"/>
</dbReference>
<reference evidence="1 2" key="1">
    <citation type="submission" date="2020-10" db="EMBL/GenBank/DDBJ databases">
        <title>Connecting structure to function with the recovery of over 1000 high-quality activated sludge metagenome-assembled genomes encoding full-length rRNA genes using long-read sequencing.</title>
        <authorList>
            <person name="Singleton C.M."/>
            <person name="Petriglieri F."/>
            <person name="Kristensen J.M."/>
            <person name="Kirkegaard R.H."/>
            <person name="Michaelsen T.Y."/>
            <person name="Andersen M.H."/>
            <person name="Karst S.M."/>
            <person name="Dueholm M.S."/>
            <person name="Nielsen P.H."/>
            <person name="Albertsen M."/>
        </authorList>
    </citation>
    <scope>NUCLEOTIDE SEQUENCE [LARGE SCALE GENOMIC DNA]</scope>
    <source>
        <strain evidence="1">Ribe_18-Q3-R11-54_BAT3C.373</strain>
    </source>
</reference>
<protein>
    <submittedName>
        <fullName evidence="1">Uncharacterized protein</fullName>
    </submittedName>
</protein>